<sequence>MRDWIPVPGTAKARLVSAAIRRFEADGFEAAAVAALAADAEVTTGALYHHFGSKLGLYQVVREEMERRVVDRIAGAVAVAPDGRARIAAALLVAFDAAVHFSVCRILAEPTPANHPDPIADALHPLVPTPPTATVLAAAWRAALLTANENPKAARAALEYVVG</sequence>
<keyword evidence="3" id="KW-0804">Transcription</keyword>
<proteinExistence type="predicted"/>
<feature type="DNA-binding region" description="H-T-H motif" evidence="4">
    <location>
        <begin position="32"/>
        <end position="51"/>
    </location>
</feature>
<evidence type="ECO:0000256" key="3">
    <source>
        <dbReference type="ARBA" id="ARBA00023163"/>
    </source>
</evidence>
<dbReference type="InterPro" id="IPR009057">
    <property type="entry name" value="Homeodomain-like_sf"/>
</dbReference>
<dbReference type="Proteomes" id="UP001596157">
    <property type="component" value="Unassembled WGS sequence"/>
</dbReference>
<name>A0ABW0EK25_9PSEU</name>
<keyword evidence="1" id="KW-0805">Transcription regulation</keyword>
<protein>
    <submittedName>
        <fullName evidence="6">TetR/AcrR family transcriptional regulator</fullName>
    </submittedName>
</protein>
<feature type="domain" description="HTH tetR-type" evidence="5">
    <location>
        <begin position="9"/>
        <end position="69"/>
    </location>
</feature>
<dbReference type="InterPro" id="IPR001647">
    <property type="entry name" value="HTH_TetR"/>
</dbReference>
<keyword evidence="2 4" id="KW-0238">DNA-binding</keyword>
<evidence type="ECO:0000259" key="5">
    <source>
        <dbReference type="PROSITE" id="PS50977"/>
    </source>
</evidence>
<evidence type="ECO:0000313" key="6">
    <source>
        <dbReference type="EMBL" id="MFC5287066.1"/>
    </source>
</evidence>
<evidence type="ECO:0000256" key="1">
    <source>
        <dbReference type="ARBA" id="ARBA00023015"/>
    </source>
</evidence>
<dbReference type="PANTHER" id="PTHR30055">
    <property type="entry name" value="HTH-TYPE TRANSCRIPTIONAL REGULATOR RUTR"/>
    <property type="match status" value="1"/>
</dbReference>
<evidence type="ECO:0000256" key="2">
    <source>
        <dbReference type="ARBA" id="ARBA00023125"/>
    </source>
</evidence>
<dbReference type="PROSITE" id="PS50977">
    <property type="entry name" value="HTH_TETR_2"/>
    <property type="match status" value="1"/>
</dbReference>
<dbReference type="Pfam" id="PF00440">
    <property type="entry name" value="TetR_N"/>
    <property type="match status" value="1"/>
</dbReference>
<comment type="caution">
    <text evidence="6">The sequence shown here is derived from an EMBL/GenBank/DDBJ whole genome shotgun (WGS) entry which is preliminary data.</text>
</comment>
<keyword evidence="7" id="KW-1185">Reference proteome</keyword>
<dbReference type="PRINTS" id="PR00455">
    <property type="entry name" value="HTHTETR"/>
</dbReference>
<reference evidence="7" key="1">
    <citation type="journal article" date="2019" name="Int. J. Syst. Evol. Microbiol.">
        <title>The Global Catalogue of Microorganisms (GCM) 10K type strain sequencing project: providing services to taxonomists for standard genome sequencing and annotation.</title>
        <authorList>
            <consortium name="The Broad Institute Genomics Platform"/>
            <consortium name="The Broad Institute Genome Sequencing Center for Infectious Disease"/>
            <person name="Wu L."/>
            <person name="Ma J."/>
        </authorList>
    </citation>
    <scope>NUCLEOTIDE SEQUENCE [LARGE SCALE GENOMIC DNA]</scope>
    <source>
        <strain evidence="7">CCUG 59778</strain>
    </source>
</reference>
<evidence type="ECO:0000313" key="7">
    <source>
        <dbReference type="Proteomes" id="UP001596157"/>
    </source>
</evidence>
<dbReference type="EMBL" id="JBHSKF010000003">
    <property type="protein sequence ID" value="MFC5287066.1"/>
    <property type="molecule type" value="Genomic_DNA"/>
</dbReference>
<accession>A0ABW0EK25</accession>
<evidence type="ECO:0000256" key="4">
    <source>
        <dbReference type="PROSITE-ProRule" id="PRU00335"/>
    </source>
</evidence>
<dbReference type="SUPFAM" id="SSF46689">
    <property type="entry name" value="Homeodomain-like"/>
    <property type="match status" value="1"/>
</dbReference>
<dbReference type="RefSeq" id="WP_378245636.1">
    <property type="nucleotide sequence ID" value="NZ_JBHSKF010000003.1"/>
</dbReference>
<dbReference type="InterPro" id="IPR050109">
    <property type="entry name" value="HTH-type_TetR-like_transc_reg"/>
</dbReference>
<organism evidence="6 7">
    <name type="scientific">Actinokineospora guangxiensis</name>
    <dbReference type="NCBI Taxonomy" id="1490288"/>
    <lineage>
        <taxon>Bacteria</taxon>
        <taxon>Bacillati</taxon>
        <taxon>Actinomycetota</taxon>
        <taxon>Actinomycetes</taxon>
        <taxon>Pseudonocardiales</taxon>
        <taxon>Pseudonocardiaceae</taxon>
        <taxon>Actinokineospora</taxon>
    </lineage>
</organism>
<dbReference type="PANTHER" id="PTHR30055:SF234">
    <property type="entry name" value="HTH-TYPE TRANSCRIPTIONAL REGULATOR BETI"/>
    <property type="match status" value="1"/>
</dbReference>
<gene>
    <name evidence="6" type="ORF">ACFPM7_08385</name>
</gene>
<dbReference type="Gene3D" id="1.10.357.10">
    <property type="entry name" value="Tetracycline Repressor, domain 2"/>
    <property type="match status" value="1"/>
</dbReference>